<organism evidence="1 2">
    <name type="scientific">Periplaneta americana</name>
    <name type="common">American cockroach</name>
    <name type="synonym">Blatta americana</name>
    <dbReference type="NCBI Taxonomy" id="6978"/>
    <lineage>
        <taxon>Eukaryota</taxon>
        <taxon>Metazoa</taxon>
        <taxon>Ecdysozoa</taxon>
        <taxon>Arthropoda</taxon>
        <taxon>Hexapoda</taxon>
        <taxon>Insecta</taxon>
        <taxon>Pterygota</taxon>
        <taxon>Neoptera</taxon>
        <taxon>Polyneoptera</taxon>
        <taxon>Dictyoptera</taxon>
        <taxon>Blattodea</taxon>
        <taxon>Blattoidea</taxon>
        <taxon>Blattidae</taxon>
        <taxon>Blattinae</taxon>
        <taxon>Periplaneta</taxon>
    </lineage>
</organism>
<keyword evidence="2" id="KW-1185">Reference proteome</keyword>
<proteinExistence type="predicted"/>
<accession>A0ABQ8T9Q8</accession>
<dbReference type="EMBL" id="JAJSOF020000013">
    <property type="protein sequence ID" value="KAJ4442683.1"/>
    <property type="molecule type" value="Genomic_DNA"/>
</dbReference>
<evidence type="ECO:0000313" key="1">
    <source>
        <dbReference type="EMBL" id="KAJ4442683.1"/>
    </source>
</evidence>
<dbReference type="Gene3D" id="3.30.420.10">
    <property type="entry name" value="Ribonuclease H-like superfamily/Ribonuclease H"/>
    <property type="match status" value="1"/>
</dbReference>
<reference evidence="1 2" key="1">
    <citation type="journal article" date="2022" name="Allergy">
        <title>Genome assembly and annotation of Periplaneta americana reveal a comprehensive cockroach allergen profile.</title>
        <authorList>
            <person name="Wang L."/>
            <person name="Xiong Q."/>
            <person name="Saelim N."/>
            <person name="Wang L."/>
            <person name="Nong W."/>
            <person name="Wan A.T."/>
            <person name="Shi M."/>
            <person name="Liu X."/>
            <person name="Cao Q."/>
            <person name="Hui J.H.L."/>
            <person name="Sookrung N."/>
            <person name="Leung T.F."/>
            <person name="Tungtrongchitr A."/>
            <person name="Tsui S.K.W."/>
        </authorList>
    </citation>
    <scope>NUCLEOTIDE SEQUENCE [LARGE SCALE GENOMIC DNA]</scope>
    <source>
        <strain evidence="1">PWHHKU_190912</strain>
    </source>
</reference>
<dbReference type="SUPFAM" id="SSF53098">
    <property type="entry name" value="Ribonuclease H-like"/>
    <property type="match status" value="1"/>
</dbReference>
<evidence type="ECO:0008006" key="3">
    <source>
        <dbReference type="Google" id="ProtNLM"/>
    </source>
</evidence>
<evidence type="ECO:0000313" key="2">
    <source>
        <dbReference type="Proteomes" id="UP001148838"/>
    </source>
</evidence>
<comment type="caution">
    <text evidence="1">The sequence shown here is derived from an EMBL/GenBank/DDBJ whole genome shotgun (WGS) entry which is preliminary data.</text>
</comment>
<name>A0ABQ8T9Q8_PERAM</name>
<dbReference type="InterPro" id="IPR012337">
    <property type="entry name" value="RNaseH-like_sf"/>
</dbReference>
<sequence>MLLSLRQLSQTDERAIINAGDDRREVVSLLTHIAVDSHLFIPSSTTYGQCLGHMSDWDELNVQVRRQVDNDLNQLWTDTWLQANLLPHLLSSEVQIMIDKGTAVAVIQQIDEWLTDKDKSTYLSNHHSEELAAIYTIQGNTDRAWQQVERSVISFLNTWAELHPLSTKLRAKQLLDLQKFAELRSCLKFAKIGEQLERESQAKELLKRWNNNIPSEFDSLLHWDFRTMYRKKFSSQVQQILENSDIANVISHTELAMVDSALCQENFSVARKYLRRTKEKLVKYGRDMGLQWNLVYSKAIWLQGQLVKTSDKKLEFSLRSWDALDKVLADQNLMQWPMLHVETLRHVSVMVTGILQQLEDSGEEMNFTPESIQTLAKKINAPDCRIVFQWIPSHCGILGNENADALAKKGSTATYRPVTKSTYYSVKRFIKSTYLDFNKQNLITQTQGKKWNSLHQNPQLIPDLPRKSSVAAFRLATGHDCLAKHLHRIGIYQSPSCPLCNSNQEMDSEHLKICASLAGHDNIFEKYWSARGQMTLLSNAWH</sequence>
<dbReference type="InterPro" id="IPR036397">
    <property type="entry name" value="RNaseH_sf"/>
</dbReference>
<dbReference type="Proteomes" id="UP001148838">
    <property type="component" value="Unassembled WGS sequence"/>
</dbReference>
<gene>
    <name evidence="1" type="ORF">ANN_04272</name>
</gene>
<protein>
    <recommendedName>
        <fullName evidence="3">RNase H type-1 domain-containing protein</fullName>
    </recommendedName>
</protein>